<accession>A0AA86VYR7</accession>
<dbReference type="Proteomes" id="UP001189624">
    <property type="component" value="Chromosome 5"/>
</dbReference>
<reference evidence="1" key="1">
    <citation type="submission" date="2023-10" db="EMBL/GenBank/DDBJ databases">
        <authorList>
            <person name="Domelevo Entfellner J.-B."/>
        </authorList>
    </citation>
    <scope>NUCLEOTIDE SEQUENCE</scope>
</reference>
<dbReference type="AlphaFoldDB" id="A0AA86VYR7"/>
<proteinExistence type="predicted"/>
<evidence type="ECO:0000313" key="1">
    <source>
        <dbReference type="EMBL" id="CAJ1955927.1"/>
    </source>
</evidence>
<evidence type="ECO:0000313" key="2">
    <source>
        <dbReference type="Proteomes" id="UP001189624"/>
    </source>
</evidence>
<protein>
    <submittedName>
        <fullName evidence="1">Uncharacterized protein</fullName>
    </submittedName>
</protein>
<organism evidence="1 2">
    <name type="scientific">Sphenostylis stenocarpa</name>
    <dbReference type="NCBI Taxonomy" id="92480"/>
    <lineage>
        <taxon>Eukaryota</taxon>
        <taxon>Viridiplantae</taxon>
        <taxon>Streptophyta</taxon>
        <taxon>Embryophyta</taxon>
        <taxon>Tracheophyta</taxon>
        <taxon>Spermatophyta</taxon>
        <taxon>Magnoliopsida</taxon>
        <taxon>eudicotyledons</taxon>
        <taxon>Gunneridae</taxon>
        <taxon>Pentapetalae</taxon>
        <taxon>rosids</taxon>
        <taxon>fabids</taxon>
        <taxon>Fabales</taxon>
        <taxon>Fabaceae</taxon>
        <taxon>Papilionoideae</taxon>
        <taxon>50 kb inversion clade</taxon>
        <taxon>NPAAA clade</taxon>
        <taxon>indigoferoid/millettioid clade</taxon>
        <taxon>Phaseoleae</taxon>
        <taxon>Sphenostylis</taxon>
    </lineage>
</organism>
<sequence length="88" mass="10394">MTRSLNLRDNLCIRRLCDGSTSSSNNTIDKSSSPWRRILGYMRLGANQEARWKRCRCEKLVQSAMAWLCLQQMEMLWNLSHFTRLLLE</sequence>
<dbReference type="Gramene" id="rna-AYBTSS11_LOCUS16390">
    <property type="protein sequence ID" value="CAJ1955927.1"/>
    <property type="gene ID" value="gene-AYBTSS11_LOCUS16390"/>
</dbReference>
<keyword evidence="2" id="KW-1185">Reference proteome</keyword>
<dbReference type="EMBL" id="OY731402">
    <property type="protein sequence ID" value="CAJ1955927.1"/>
    <property type="molecule type" value="Genomic_DNA"/>
</dbReference>
<gene>
    <name evidence="1" type="ORF">AYBTSS11_LOCUS16390</name>
</gene>
<name>A0AA86VYR7_9FABA</name>